<protein>
    <submittedName>
        <fullName evidence="1">Uncharacterized protein</fullName>
    </submittedName>
</protein>
<sequence>MPSVSPDSLQTLTRLAKEYRIEFINDLPVDEWPRSLRKIHGHVTDIGSKQFDSYATGSHAPCDEPWKLEVKSVAKNLVERACRCTQRNETSWRAACEHVVFSQLSAEVACRRCRKRIWRSEIESERLDESNTATALKNRQQAREPCRCPRKERSQDYLEASGINRIFGHREDEAVRLDAKVSKRLSKELQKPDKVFGLRQTRNIENLLYDTSNAELSDGGSDSEPPQVHELVPQPLNQNGDVLLFPFLLLEAKSGVTGTDWHSIQLQTAFPIRRFLETQHQLLSATRSMSDREFEPVVWFLSNKGEDWRLSVAFTQQVPPGEGRIETFDCKVAQVWGGSITSPNGALQLLLLVDYIFDWARDLYREDIIRHLRLLASGENDAATVLYADTDLFSTHQQMETDSIDEETGDDLIKPYLERFPIHRASHKLQCRSANYIESRFCCVIITRDNFKTFQNSLPPSGFKHHEEMEQWTGHSRRSGLCLPSTNFLTAICFTTFINKDWHLVRELHIFAVENDELVKDRILSLWTRSKNTSFPVSQDSALSAIKYLQSGLPSHILLDAINRRCVMLEPRDVVKNPGNTFRKRKPFPIVLSPHSGPFRLGVHAIYKYFKKGILEPEEPFLRVSKRFDVQNRLGINQPSLRSHDEGELRVPSTGCVWVYGFGPKITQNEPKMCLYFVQQDPITQTEEELAELAKLTFEAQDVYHTIRSDWVAQKSRDFCQEFPWNLEDTFGMCVSGFKWFPSLERRPSYHGSYDRTATSGRYIYKRNPYPWKDPRDTVIPAVEHDFIRYKVIRQAIRLWRINAKLQASYGRQCCEICAFVDKAGVCDVCRKVLNDPARPLWFRQAIKDGVDFPDNNPFDDASNNISILETKTRHDESLDVLRSFPKLKVTTGDLRDLKRQLVDFRAWRRTGELRQRSKRRRIS</sequence>
<comment type="caution">
    <text evidence="1">The sequence shown here is derived from an EMBL/GenBank/DDBJ whole genome shotgun (WGS) entry which is preliminary data.</text>
</comment>
<dbReference type="Proteomes" id="UP001148629">
    <property type="component" value="Unassembled WGS sequence"/>
</dbReference>
<proteinExistence type="predicted"/>
<evidence type="ECO:0000313" key="1">
    <source>
        <dbReference type="EMBL" id="KAJ3538816.1"/>
    </source>
</evidence>
<organism evidence="1 2">
    <name type="scientific">Fusarium decemcellulare</name>
    <dbReference type="NCBI Taxonomy" id="57161"/>
    <lineage>
        <taxon>Eukaryota</taxon>
        <taxon>Fungi</taxon>
        <taxon>Dikarya</taxon>
        <taxon>Ascomycota</taxon>
        <taxon>Pezizomycotina</taxon>
        <taxon>Sordariomycetes</taxon>
        <taxon>Hypocreomycetidae</taxon>
        <taxon>Hypocreales</taxon>
        <taxon>Nectriaceae</taxon>
        <taxon>Fusarium</taxon>
        <taxon>Fusarium decemcellulare species complex</taxon>
    </lineage>
</organism>
<gene>
    <name evidence="1" type="ORF">NM208_g5741</name>
</gene>
<reference evidence="1" key="1">
    <citation type="submission" date="2022-08" db="EMBL/GenBank/DDBJ databases">
        <title>Genome Sequence of Fusarium decemcellulare.</title>
        <authorList>
            <person name="Buettner E."/>
        </authorList>
    </citation>
    <scope>NUCLEOTIDE SEQUENCE</scope>
    <source>
        <strain evidence="1">Babe19</strain>
    </source>
</reference>
<evidence type="ECO:0000313" key="2">
    <source>
        <dbReference type="Proteomes" id="UP001148629"/>
    </source>
</evidence>
<accession>A0ACC1SG18</accession>
<keyword evidence="2" id="KW-1185">Reference proteome</keyword>
<name>A0ACC1SG18_9HYPO</name>
<dbReference type="EMBL" id="JANRMS010000496">
    <property type="protein sequence ID" value="KAJ3538816.1"/>
    <property type="molecule type" value="Genomic_DNA"/>
</dbReference>